<sequence>MVAEEKLGRNVDELMKQVGLRECVVILISTHAEGNVYGVPHRKRKRKIEDNNVCFVSDPCHFLFFFQLRYTNKGTRGGTQAIINGVRESQKYQNESIFIIFHASAFANQTKIKICILLLLL</sequence>
<reference evidence="1 2" key="1">
    <citation type="journal article" date="2023" name="Life. Sci Alliance">
        <title>Evolutionary insights into 3D genome organization and epigenetic landscape of Vigna mungo.</title>
        <authorList>
            <person name="Junaid A."/>
            <person name="Singh B."/>
            <person name="Bhatia S."/>
        </authorList>
    </citation>
    <scope>NUCLEOTIDE SEQUENCE [LARGE SCALE GENOMIC DNA]</scope>
    <source>
        <strain evidence="1">Urdbean</strain>
    </source>
</reference>
<accession>A0AAQ3MVW5</accession>
<dbReference type="EMBL" id="CP144692">
    <property type="protein sequence ID" value="WVY98086.1"/>
    <property type="molecule type" value="Genomic_DNA"/>
</dbReference>
<dbReference type="AlphaFoldDB" id="A0AAQ3MVW5"/>
<organism evidence="1 2">
    <name type="scientific">Vigna mungo</name>
    <name type="common">Black gram</name>
    <name type="synonym">Phaseolus mungo</name>
    <dbReference type="NCBI Taxonomy" id="3915"/>
    <lineage>
        <taxon>Eukaryota</taxon>
        <taxon>Viridiplantae</taxon>
        <taxon>Streptophyta</taxon>
        <taxon>Embryophyta</taxon>
        <taxon>Tracheophyta</taxon>
        <taxon>Spermatophyta</taxon>
        <taxon>Magnoliopsida</taxon>
        <taxon>eudicotyledons</taxon>
        <taxon>Gunneridae</taxon>
        <taxon>Pentapetalae</taxon>
        <taxon>rosids</taxon>
        <taxon>fabids</taxon>
        <taxon>Fabales</taxon>
        <taxon>Fabaceae</taxon>
        <taxon>Papilionoideae</taxon>
        <taxon>50 kb inversion clade</taxon>
        <taxon>NPAAA clade</taxon>
        <taxon>indigoferoid/millettioid clade</taxon>
        <taxon>Phaseoleae</taxon>
        <taxon>Vigna</taxon>
    </lineage>
</organism>
<name>A0AAQ3MVW5_VIGMU</name>
<evidence type="ECO:0000313" key="1">
    <source>
        <dbReference type="EMBL" id="WVY98086.1"/>
    </source>
</evidence>
<evidence type="ECO:0000313" key="2">
    <source>
        <dbReference type="Proteomes" id="UP001374535"/>
    </source>
</evidence>
<keyword evidence="2" id="KW-1185">Reference proteome</keyword>
<dbReference type="Proteomes" id="UP001374535">
    <property type="component" value="Chromosome 9"/>
</dbReference>
<protein>
    <submittedName>
        <fullName evidence="1">Uncharacterized protein</fullName>
    </submittedName>
</protein>
<proteinExistence type="predicted"/>
<gene>
    <name evidence="1" type="ORF">V8G54_030237</name>
</gene>